<name>A0AAE0BJ48_9CHLO</name>
<sequence>MKSCTPFHQPYLPCTSKSTHSAVDVTKVAVPRFHAVTYRRRGFIPVLFKRKSLTTCSNAPGPSPYDGPGVSPSRNVLGGELECCCAEVRDTGVGTGYFRDGFCSTGPSDDGRHTVCVEVTAEFLAFCRAVGNNLSTPIPQYSFPGLLPGDKWCLVALRWAQAKKAGMAPKVYLRATHEATLQYITLEELKEYAVDLEEAEEDLKKLSDLRSQLESSFGTTDE</sequence>
<dbReference type="EMBL" id="LGRX02034600">
    <property type="protein sequence ID" value="KAK3237422.1"/>
    <property type="molecule type" value="Genomic_DNA"/>
</dbReference>
<protein>
    <recommendedName>
        <fullName evidence="4">DUF2237 domain-containing protein</fullName>
    </recommendedName>
</protein>
<dbReference type="Pfam" id="PF09996">
    <property type="entry name" value="DUF2237"/>
    <property type="match status" value="1"/>
</dbReference>
<dbReference type="AlphaFoldDB" id="A0AAE0BJ48"/>
<dbReference type="Gene3D" id="3.30.56.110">
    <property type="entry name" value="Protein of unknown function DUF2237"/>
    <property type="match status" value="1"/>
</dbReference>
<reference evidence="2 3" key="1">
    <citation type="journal article" date="2015" name="Genome Biol. Evol.">
        <title>Comparative Genomics of a Bacterivorous Green Alga Reveals Evolutionary Causalities and Consequences of Phago-Mixotrophic Mode of Nutrition.</title>
        <authorList>
            <person name="Burns J.A."/>
            <person name="Paasch A."/>
            <person name="Narechania A."/>
            <person name="Kim E."/>
        </authorList>
    </citation>
    <scope>NUCLEOTIDE SEQUENCE [LARGE SCALE GENOMIC DNA]</scope>
    <source>
        <strain evidence="2 3">PLY_AMNH</strain>
    </source>
</reference>
<dbReference type="InterPro" id="IPR018714">
    <property type="entry name" value="DUF2237"/>
</dbReference>
<feature type="coiled-coil region" evidence="1">
    <location>
        <begin position="186"/>
        <end position="216"/>
    </location>
</feature>
<evidence type="ECO:0008006" key="4">
    <source>
        <dbReference type="Google" id="ProtNLM"/>
    </source>
</evidence>
<evidence type="ECO:0000313" key="3">
    <source>
        <dbReference type="Proteomes" id="UP001190700"/>
    </source>
</evidence>
<proteinExistence type="predicted"/>
<accession>A0AAE0BJ48</accession>
<evidence type="ECO:0000313" key="2">
    <source>
        <dbReference type="EMBL" id="KAK3237422.1"/>
    </source>
</evidence>
<keyword evidence="3" id="KW-1185">Reference proteome</keyword>
<organism evidence="2 3">
    <name type="scientific">Cymbomonas tetramitiformis</name>
    <dbReference type="NCBI Taxonomy" id="36881"/>
    <lineage>
        <taxon>Eukaryota</taxon>
        <taxon>Viridiplantae</taxon>
        <taxon>Chlorophyta</taxon>
        <taxon>Pyramimonadophyceae</taxon>
        <taxon>Pyramimonadales</taxon>
        <taxon>Pyramimonadaceae</taxon>
        <taxon>Cymbomonas</taxon>
    </lineage>
</organism>
<keyword evidence="1" id="KW-0175">Coiled coil</keyword>
<gene>
    <name evidence="2" type="ORF">CYMTET_52500</name>
</gene>
<dbReference type="Proteomes" id="UP001190700">
    <property type="component" value="Unassembled WGS sequence"/>
</dbReference>
<dbReference type="PANTHER" id="PTHR37466">
    <property type="entry name" value="SLR1628 PROTEIN"/>
    <property type="match status" value="1"/>
</dbReference>
<evidence type="ECO:0000256" key="1">
    <source>
        <dbReference type="SAM" id="Coils"/>
    </source>
</evidence>
<dbReference type="PANTHER" id="PTHR37466:SF1">
    <property type="entry name" value="SLR1628 PROTEIN"/>
    <property type="match status" value="1"/>
</dbReference>
<comment type="caution">
    <text evidence="2">The sequence shown here is derived from an EMBL/GenBank/DDBJ whole genome shotgun (WGS) entry which is preliminary data.</text>
</comment>